<dbReference type="GO" id="GO:0007156">
    <property type="term" value="P:homophilic cell adhesion via plasma membrane adhesion molecules"/>
    <property type="evidence" value="ECO:0007669"/>
    <property type="project" value="TreeGrafter"/>
</dbReference>
<evidence type="ECO:0000259" key="3">
    <source>
        <dbReference type="PROSITE" id="PS50835"/>
    </source>
</evidence>
<evidence type="ECO:0000256" key="2">
    <source>
        <dbReference type="SAM" id="SignalP"/>
    </source>
</evidence>
<feature type="domain" description="Ig-like" evidence="3">
    <location>
        <begin position="19"/>
        <end position="109"/>
    </location>
</feature>
<sequence>MKLIYFLVIIHLNTIYCLPKVRVRPQSAVLPSSSEARLTCESSDTPFGSVAYWTHVGQRIELNPSIIEMHGNELRIFQFGDTAYTQPGTYSCVVSTRYGLLESEPSMLSLPTLDPFTVSKNENNILNITEGNIAVIPCELPIGNPKPIPIFTLNDNYIEIESNSNHYKILPSGNLHIIDVKQSDAGKYQCSAKNPVTGQIVNNSQITILEVLNKPTNPKEYRSLLTVYKPPPASRVLVGDNFSIECVIAGWPKPSVEWEKYGDILPERRSEVLHGTLYLYNIHLDDRGTYICRASSSNGQSDIAYTALVEVLEPPKIVQRPDSLIQINRDENMSIKCGFRGRPEPVISWLYNGEDFSINGSPVTGSVLTLNQPKEGIYQCIGRNSYGTAQASTALVLPNSADKTEVKIPVKKSLIIFGPNNSTVYEGETVQLHCLTQPGSTVQWLHNNEIINLNLMRRYEILSSGGLRIVSAQKS</sequence>
<evidence type="ECO:0000313" key="5">
    <source>
        <dbReference type="Proteomes" id="UP000663881"/>
    </source>
</evidence>
<feature type="signal peptide" evidence="2">
    <location>
        <begin position="1"/>
        <end position="17"/>
    </location>
</feature>
<dbReference type="InterPro" id="IPR013783">
    <property type="entry name" value="Ig-like_fold"/>
</dbReference>
<protein>
    <recommendedName>
        <fullName evidence="3">Ig-like domain-containing protein</fullName>
    </recommendedName>
</protein>
<evidence type="ECO:0000256" key="1">
    <source>
        <dbReference type="ARBA" id="ARBA00023319"/>
    </source>
</evidence>
<dbReference type="SUPFAM" id="SSF48726">
    <property type="entry name" value="Immunoglobulin"/>
    <property type="match status" value="5"/>
</dbReference>
<accession>A0A819GPS8</accession>
<dbReference type="GO" id="GO:0005886">
    <property type="term" value="C:plasma membrane"/>
    <property type="evidence" value="ECO:0007669"/>
    <property type="project" value="TreeGrafter"/>
</dbReference>
<name>A0A819GPS8_9BILA</name>
<dbReference type="InterPro" id="IPR003598">
    <property type="entry name" value="Ig_sub2"/>
</dbReference>
<dbReference type="CDD" id="cd00096">
    <property type="entry name" value="Ig"/>
    <property type="match status" value="1"/>
</dbReference>
<dbReference type="AlphaFoldDB" id="A0A819GPS8"/>
<dbReference type="Gene3D" id="2.60.40.10">
    <property type="entry name" value="Immunoglobulins"/>
    <property type="match status" value="5"/>
</dbReference>
<dbReference type="PANTHER" id="PTHR10075">
    <property type="entry name" value="BASIGIN RELATED"/>
    <property type="match status" value="1"/>
</dbReference>
<proteinExistence type="predicted"/>
<keyword evidence="1" id="KW-0393">Immunoglobulin domain</keyword>
<dbReference type="InterPro" id="IPR003599">
    <property type="entry name" value="Ig_sub"/>
</dbReference>
<dbReference type="SMART" id="SM00408">
    <property type="entry name" value="IGc2"/>
    <property type="match status" value="4"/>
</dbReference>
<comment type="caution">
    <text evidence="4">The sequence shown here is derived from an EMBL/GenBank/DDBJ whole genome shotgun (WGS) entry which is preliminary data.</text>
</comment>
<dbReference type="InterPro" id="IPR007110">
    <property type="entry name" value="Ig-like_dom"/>
</dbReference>
<reference evidence="4" key="1">
    <citation type="submission" date="2021-02" db="EMBL/GenBank/DDBJ databases">
        <authorList>
            <person name="Nowell W R."/>
        </authorList>
    </citation>
    <scope>NUCLEOTIDE SEQUENCE</scope>
</reference>
<feature type="non-terminal residue" evidence="4">
    <location>
        <position position="475"/>
    </location>
</feature>
<dbReference type="EMBL" id="CAJOAY010001791">
    <property type="protein sequence ID" value="CAF3886992.1"/>
    <property type="molecule type" value="Genomic_DNA"/>
</dbReference>
<dbReference type="PANTHER" id="PTHR10075:SF100">
    <property type="entry name" value="FASCICLIN-2"/>
    <property type="match status" value="1"/>
</dbReference>
<dbReference type="PROSITE" id="PS50835">
    <property type="entry name" value="IG_LIKE"/>
    <property type="match status" value="4"/>
</dbReference>
<dbReference type="GO" id="GO:0098632">
    <property type="term" value="F:cell-cell adhesion mediator activity"/>
    <property type="evidence" value="ECO:0007669"/>
    <property type="project" value="TreeGrafter"/>
</dbReference>
<feature type="domain" description="Ig-like" evidence="3">
    <location>
        <begin position="111"/>
        <end position="207"/>
    </location>
</feature>
<dbReference type="Proteomes" id="UP000663881">
    <property type="component" value="Unassembled WGS sequence"/>
</dbReference>
<keyword evidence="2" id="KW-0732">Signal</keyword>
<dbReference type="GO" id="GO:0070593">
    <property type="term" value="P:dendrite self-avoidance"/>
    <property type="evidence" value="ECO:0007669"/>
    <property type="project" value="TreeGrafter"/>
</dbReference>
<dbReference type="GO" id="GO:0007411">
    <property type="term" value="P:axon guidance"/>
    <property type="evidence" value="ECO:0007669"/>
    <property type="project" value="TreeGrafter"/>
</dbReference>
<feature type="chain" id="PRO_5032956721" description="Ig-like domain-containing protein" evidence="2">
    <location>
        <begin position="18"/>
        <end position="475"/>
    </location>
</feature>
<dbReference type="InterPro" id="IPR036179">
    <property type="entry name" value="Ig-like_dom_sf"/>
</dbReference>
<dbReference type="Pfam" id="PF13927">
    <property type="entry name" value="Ig_3"/>
    <property type="match status" value="3"/>
</dbReference>
<feature type="domain" description="Ig-like" evidence="3">
    <location>
        <begin position="218"/>
        <end position="310"/>
    </location>
</feature>
<gene>
    <name evidence="4" type="ORF">OKA104_LOCUS23450</name>
</gene>
<dbReference type="GO" id="GO:0030424">
    <property type="term" value="C:axon"/>
    <property type="evidence" value="ECO:0007669"/>
    <property type="project" value="TreeGrafter"/>
</dbReference>
<evidence type="ECO:0000313" key="4">
    <source>
        <dbReference type="EMBL" id="CAF3886992.1"/>
    </source>
</evidence>
<dbReference type="SMART" id="SM00409">
    <property type="entry name" value="IG"/>
    <property type="match status" value="4"/>
</dbReference>
<feature type="domain" description="Ig-like" evidence="3">
    <location>
        <begin position="315"/>
        <end position="396"/>
    </location>
</feature>
<organism evidence="4 5">
    <name type="scientific">Adineta steineri</name>
    <dbReference type="NCBI Taxonomy" id="433720"/>
    <lineage>
        <taxon>Eukaryota</taxon>
        <taxon>Metazoa</taxon>
        <taxon>Spiralia</taxon>
        <taxon>Gnathifera</taxon>
        <taxon>Rotifera</taxon>
        <taxon>Eurotatoria</taxon>
        <taxon>Bdelloidea</taxon>
        <taxon>Adinetida</taxon>
        <taxon>Adinetidae</taxon>
        <taxon>Adineta</taxon>
    </lineage>
</organism>